<dbReference type="OrthoDB" id="6399769at2"/>
<proteinExistence type="predicted"/>
<reference evidence="4" key="1">
    <citation type="submission" date="2010-05" db="EMBL/GenBank/DDBJ databases">
        <title>Complete sequence of Methylotenera sp. 301.</title>
        <authorList>
            <person name="Lucas S."/>
            <person name="Copeland A."/>
            <person name="Lapidus A."/>
            <person name="Cheng J.-F."/>
            <person name="Bruce D."/>
            <person name="Goodwin L."/>
            <person name="Pitluck S."/>
            <person name="Clum A."/>
            <person name="Land M."/>
            <person name="Hauser L."/>
            <person name="Kyrpides N."/>
            <person name="Ivanova N."/>
            <person name="Chistoservova L."/>
            <person name="Kalyuzhnaya M."/>
            <person name="Woyke T."/>
        </authorList>
    </citation>
    <scope>NUCLEOTIDE SEQUENCE [LARGE SCALE GENOMIC DNA]</scope>
    <source>
        <strain evidence="4">301</strain>
    </source>
</reference>
<feature type="chain" id="PRO_5003094555" description="Ice-binding protein C-terminal domain-containing protein" evidence="1">
    <location>
        <begin position="27"/>
        <end position="167"/>
    </location>
</feature>
<evidence type="ECO:0000313" key="4">
    <source>
        <dbReference type="Proteomes" id="UP000000383"/>
    </source>
</evidence>
<feature type="domain" description="Ice-binding protein C-terminal" evidence="2">
    <location>
        <begin position="140"/>
        <end position="164"/>
    </location>
</feature>
<accession>D7DLV0</accession>
<dbReference type="KEGG" id="meh:M301_2279"/>
<evidence type="ECO:0000313" key="3">
    <source>
        <dbReference type="EMBL" id="ADI30644.1"/>
    </source>
</evidence>
<gene>
    <name evidence="3" type="ordered locus">M301_2279</name>
</gene>
<dbReference type="STRING" id="666681.M301_2279"/>
<evidence type="ECO:0000259" key="2">
    <source>
        <dbReference type="Pfam" id="PF07589"/>
    </source>
</evidence>
<dbReference type="InterPro" id="IPR013424">
    <property type="entry name" value="Ice-binding_C"/>
</dbReference>
<keyword evidence="1" id="KW-0732">Signal</keyword>
<name>D7DLV0_METV0</name>
<dbReference type="HOGENOM" id="CLU_1649851_0_0_4"/>
<sequence length="167" mass="17039" precursor="true">MKSLKLRTLVLAAGLVAASLSTSASATVDTAVAVSDGYTFTGHFTGSVDDYIPLPLSFSDLIGTLSGSVADKFGKSISFTSFDLVDAITHVTVIAGTVFDGSKASFGYFDGSTLSGSYALHIAGTSVGAAKYAGTLSVSAVPEPETYGMMLAGLGLMGFVARRRKSV</sequence>
<dbReference type="Proteomes" id="UP000000383">
    <property type="component" value="Chromosome"/>
</dbReference>
<keyword evidence="4" id="KW-1185">Reference proteome</keyword>
<dbReference type="EMBL" id="CP002056">
    <property type="protein sequence ID" value="ADI30644.1"/>
    <property type="molecule type" value="Genomic_DNA"/>
</dbReference>
<organism evidence="3 4">
    <name type="scientific">Methylotenera versatilis (strain 301)</name>
    <dbReference type="NCBI Taxonomy" id="666681"/>
    <lineage>
        <taxon>Bacteria</taxon>
        <taxon>Pseudomonadati</taxon>
        <taxon>Pseudomonadota</taxon>
        <taxon>Betaproteobacteria</taxon>
        <taxon>Nitrosomonadales</taxon>
        <taxon>Methylophilaceae</taxon>
        <taxon>Methylotenera</taxon>
    </lineage>
</organism>
<dbReference type="RefSeq" id="WP_013148952.1">
    <property type="nucleotide sequence ID" value="NC_014207.1"/>
</dbReference>
<dbReference type="NCBIfam" id="NF038126">
    <property type="entry name" value="PEP_CTERM_FxDxF"/>
    <property type="match status" value="1"/>
</dbReference>
<dbReference type="Pfam" id="PF07589">
    <property type="entry name" value="PEP-CTERM"/>
    <property type="match status" value="1"/>
</dbReference>
<evidence type="ECO:0000256" key="1">
    <source>
        <dbReference type="SAM" id="SignalP"/>
    </source>
</evidence>
<protein>
    <recommendedName>
        <fullName evidence="2">Ice-binding protein C-terminal domain-containing protein</fullName>
    </recommendedName>
</protein>
<dbReference type="AlphaFoldDB" id="D7DLV0"/>
<feature type="signal peptide" evidence="1">
    <location>
        <begin position="1"/>
        <end position="26"/>
    </location>
</feature>
<dbReference type="eggNOG" id="ENOG5030V8T">
    <property type="taxonomic scope" value="Bacteria"/>
</dbReference>
<reference evidence="3 4" key="2">
    <citation type="journal article" date="2011" name="J. Bacteriol.">
        <title>Genomes of three methylotrophs from a single niche uncover genetic and metabolic divergence of Methylophilaceae.</title>
        <authorList>
            <person name="Lapidus A."/>
            <person name="Clum A."/>
            <person name="Labutti K."/>
            <person name="Kaluzhnaya M.G."/>
            <person name="Lim S."/>
            <person name="Beck D.A."/>
            <person name="Glavina Del Rio T."/>
            <person name="Nolan M."/>
            <person name="Mavromatis K."/>
            <person name="Huntemann M."/>
            <person name="Lucas S."/>
            <person name="Lidstrom M.E."/>
            <person name="Ivanova N."/>
            <person name="Chistoserdova L."/>
        </authorList>
    </citation>
    <scope>NUCLEOTIDE SEQUENCE [LARGE SCALE GENOMIC DNA]</scope>
    <source>
        <strain evidence="3 4">301</strain>
    </source>
</reference>
<dbReference type="NCBIfam" id="TIGR02595">
    <property type="entry name" value="PEP_CTERM"/>
    <property type="match status" value="1"/>
</dbReference>